<evidence type="ECO:0000313" key="3">
    <source>
        <dbReference type="Proteomes" id="UP000423525"/>
    </source>
</evidence>
<name>A0A6I8MFI4_9CORY</name>
<protein>
    <submittedName>
        <fullName evidence="2">Uncharacterized protein</fullName>
    </submittedName>
</protein>
<organism evidence="2 3">
    <name type="scientific">Corynebacterium rouxii</name>
    <dbReference type="NCBI Taxonomy" id="2719119"/>
    <lineage>
        <taxon>Bacteria</taxon>
        <taxon>Bacillati</taxon>
        <taxon>Actinomycetota</taxon>
        <taxon>Actinomycetes</taxon>
        <taxon>Mycobacteriales</taxon>
        <taxon>Corynebacteriaceae</taxon>
        <taxon>Corynebacterium</taxon>
    </lineage>
</organism>
<proteinExistence type="predicted"/>
<dbReference type="Proteomes" id="UP000423525">
    <property type="component" value="Chromosome"/>
</dbReference>
<evidence type="ECO:0000256" key="1">
    <source>
        <dbReference type="SAM" id="MobiDB-lite"/>
    </source>
</evidence>
<dbReference type="AlphaFoldDB" id="A0A6I8MFI4"/>
<sequence>MLLYEDTRMRAVEILRSLPIGNSGVSGLVQLAATLGPSVEFRPSIPPFPESLSKKMNKTQKYTSTQMSQKFDNASHSPTK</sequence>
<dbReference type="EMBL" id="LR738855">
    <property type="protein sequence ID" value="VZH84312.1"/>
    <property type="molecule type" value="Genomic_DNA"/>
</dbReference>
<feature type="region of interest" description="Disordered" evidence="1">
    <location>
        <begin position="43"/>
        <end position="80"/>
    </location>
</feature>
<gene>
    <name evidence="2" type="ORF">FRC0190_00339</name>
</gene>
<evidence type="ECO:0000313" key="2">
    <source>
        <dbReference type="EMBL" id="VZH84312.1"/>
    </source>
</evidence>
<accession>A0A6I8MFI4</accession>
<dbReference type="KEGG" id="crf:FRC0190_00339"/>
<reference evidence="2 3" key="1">
    <citation type="submission" date="2019-11" db="EMBL/GenBank/DDBJ databases">
        <authorList>
            <person name="Brisse S."/>
        </authorList>
    </citation>
    <scope>NUCLEOTIDE SEQUENCE [LARGE SCALE GENOMIC DNA]</scope>
    <source>
        <strain evidence="2">FRC0190</strain>
    </source>
</reference>
<feature type="compositionally biased region" description="Polar residues" evidence="1">
    <location>
        <begin position="59"/>
        <end position="80"/>
    </location>
</feature>